<dbReference type="Gene3D" id="1.20.120.910">
    <property type="entry name" value="DksA, coiled-coil domain"/>
    <property type="match status" value="1"/>
</dbReference>
<proteinExistence type="predicted"/>
<evidence type="ECO:0000313" key="7">
    <source>
        <dbReference type="EMBL" id="TGY36160.1"/>
    </source>
</evidence>
<gene>
    <name evidence="7" type="ORF">E5344_10270</name>
</gene>
<evidence type="ECO:0000256" key="3">
    <source>
        <dbReference type="ARBA" id="ARBA00022833"/>
    </source>
</evidence>
<sequence>MSRDVLSARRRELNALLMRLDTDDAAVRADRSDATADDEHDPEGSTLSGEWQRIDALRRSVLDERAEVDAALARVDAATYGICVVCGNVIAPGRLEARPMATTCIACAA</sequence>
<dbReference type="PANTHER" id="PTHR33823">
    <property type="entry name" value="RNA POLYMERASE-BINDING TRANSCRIPTION FACTOR DKSA-RELATED"/>
    <property type="match status" value="1"/>
</dbReference>
<dbReference type="OrthoDB" id="1121111at2"/>
<feature type="region of interest" description="Disordered" evidence="5">
    <location>
        <begin position="29"/>
        <end position="49"/>
    </location>
</feature>
<evidence type="ECO:0000256" key="4">
    <source>
        <dbReference type="PROSITE-ProRule" id="PRU00510"/>
    </source>
</evidence>
<keyword evidence="3" id="KW-0862">Zinc</keyword>
<evidence type="ECO:0000256" key="2">
    <source>
        <dbReference type="ARBA" id="ARBA00022771"/>
    </source>
</evidence>
<comment type="caution">
    <text evidence="7">The sequence shown here is derived from an EMBL/GenBank/DDBJ whole genome shotgun (WGS) entry which is preliminary data.</text>
</comment>
<feature type="domain" description="Zinc finger DksA/TraR C4-type" evidence="6">
    <location>
        <begin position="79"/>
        <end position="108"/>
    </location>
</feature>
<keyword evidence="1" id="KW-0479">Metal-binding</keyword>
<dbReference type="Proteomes" id="UP000309893">
    <property type="component" value="Unassembled WGS sequence"/>
</dbReference>
<evidence type="ECO:0000313" key="8">
    <source>
        <dbReference type="Proteomes" id="UP000309893"/>
    </source>
</evidence>
<keyword evidence="2" id="KW-0863">Zinc-finger</keyword>
<feature type="zinc finger region" description="dksA C4-type" evidence="4">
    <location>
        <begin position="83"/>
        <end position="107"/>
    </location>
</feature>
<organism evidence="7 8">
    <name type="scientific">Microbacterium laevaniformans</name>
    <dbReference type="NCBI Taxonomy" id="36807"/>
    <lineage>
        <taxon>Bacteria</taxon>
        <taxon>Bacillati</taxon>
        <taxon>Actinomycetota</taxon>
        <taxon>Actinomycetes</taxon>
        <taxon>Micrococcales</taxon>
        <taxon>Microbacteriaceae</taxon>
        <taxon>Microbacterium</taxon>
    </lineage>
</organism>
<evidence type="ECO:0000259" key="6">
    <source>
        <dbReference type="Pfam" id="PF01258"/>
    </source>
</evidence>
<dbReference type="InterPro" id="IPR000962">
    <property type="entry name" value="Znf_DskA_TraR"/>
</dbReference>
<evidence type="ECO:0000256" key="1">
    <source>
        <dbReference type="ARBA" id="ARBA00022723"/>
    </source>
</evidence>
<dbReference type="AlphaFoldDB" id="A0A4V3RJJ5"/>
<dbReference type="PANTHER" id="PTHR33823:SF2">
    <property type="entry name" value="RNA POLYMERASE-BINDING TRANSCRIPTION FACTOR DKSA"/>
    <property type="match status" value="1"/>
</dbReference>
<dbReference type="GO" id="GO:0008270">
    <property type="term" value="F:zinc ion binding"/>
    <property type="evidence" value="ECO:0007669"/>
    <property type="project" value="UniProtKB-KW"/>
</dbReference>
<evidence type="ECO:0000256" key="5">
    <source>
        <dbReference type="SAM" id="MobiDB-lite"/>
    </source>
</evidence>
<dbReference type="PROSITE" id="PS51128">
    <property type="entry name" value="ZF_DKSA_2"/>
    <property type="match status" value="1"/>
</dbReference>
<name>A0A4V3RJJ5_9MICO</name>
<dbReference type="Pfam" id="PF01258">
    <property type="entry name" value="zf-dskA_traR"/>
    <property type="match status" value="1"/>
</dbReference>
<dbReference type="EMBL" id="SRYO01000006">
    <property type="protein sequence ID" value="TGY36160.1"/>
    <property type="molecule type" value="Genomic_DNA"/>
</dbReference>
<reference evidence="7 8" key="1">
    <citation type="submission" date="2019-04" db="EMBL/GenBank/DDBJ databases">
        <title>Microbes associate with the intestines of laboratory mice.</title>
        <authorList>
            <person name="Navarre W."/>
            <person name="Wong E."/>
            <person name="Huang K."/>
            <person name="Tropini C."/>
            <person name="Ng K."/>
            <person name="Yu B."/>
        </authorList>
    </citation>
    <scope>NUCLEOTIDE SEQUENCE [LARGE SCALE GENOMIC DNA]</scope>
    <source>
        <strain evidence="7 8">NM46_B2-13</strain>
    </source>
</reference>
<dbReference type="RefSeq" id="WP_005054869.1">
    <property type="nucleotide sequence ID" value="NZ_BAABEE010000001.1"/>
</dbReference>
<protein>
    <submittedName>
        <fullName evidence="7">Molecular chaperone DnaK</fullName>
    </submittedName>
</protein>
<accession>A0A4V3RJJ5</accession>
<dbReference type="SUPFAM" id="SSF57716">
    <property type="entry name" value="Glucocorticoid receptor-like (DNA-binding domain)"/>
    <property type="match status" value="1"/>
</dbReference>